<dbReference type="Pfam" id="PF08478">
    <property type="entry name" value="POTRA_1"/>
    <property type="match status" value="1"/>
</dbReference>
<dbReference type="RefSeq" id="WP_006006500.1">
    <property type="nucleotide sequence ID" value="NZ_BAET01000028.1"/>
</dbReference>
<accession>H5TDL7</accession>
<keyword evidence="12" id="KW-1185">Reference proteome</keyword>
<dbReference type="PROSITE" id="PS51779">
    <property type="entry name" value="POTRA"/>
    <property type="match status" value="1"/>
</dbReference>
<dbReference type="InterPro" id="IPR034746">
    <property type="entry name" value="POTRA"/>
</dbReference>
<dbReference type="InterPro" id="IPR026579">
    <property type="entry name" value="FtsQ"/>
</dbReference>
<keyword evidence="5 9" id="KW-0812">Transmembrane</keyword>
<evidence type="ECO:0000256" key="4">
    <source>
        <dbReference type="ARBA" id="ARBA00022618"/>
    </source>
</evidence>
<evidence type="ECO:0000256" key="5">
    <source>
        <dbReference type="ARBA" id="ARBA00022692"/>
    </source>
</evidence>
<dbReference type="EMBL" id="BAET01000028">
    <property type="protein sequence ID" value="GAB56394.1"/>
    <property type="molecule type" value="Genomic_DNA"/>
</dbReference>
<dbReference type="InterPro" id="IPR045335">
    <property type="entry name" value="FtsQ_C_sf"/>
</dbReference>
<keyword evidence="8 9" id="KW-0131">Cell cycle</keyword>
<dbReference type="InterPro" id="IPR013685">
    <property type="entry name" value="POTRA_FtsQ_type"/>
</dbReference>
<dbReference type="Pfam" id="PF03799">
    <property type="entry name" value="FtsQ_DivIB_C"/>
    <property type="match status" value="1"/>
</dbReference>
<dbReference type="AlphaFoldDB" id="H5TDL7"/>
<gene>
    <name evidence="9 11" type="primary">ftsQ</name>
    <name evidence="11" type="ORF">GPUN_2279</name>
</gene>
<dbReference type="eggNOG" id="COG1589">
    <property type="taxonomic scope" value="Bacteria"/>
</dbReference>
<comment type="function">
    <text evidence="9">Essential cell division protein. May link together the upstream cell division proteins, which are predominantly cytoplasmic, with the downstream cell division proteins, which are predominantly periplasmic. May control correct divisome assembly.</text>
</comment>
<keyword evidence="4 9" id="KW-0132">Cell division</keyword>
<dbReference type="GO" id="GO:0090529">
    <property type="term" value="P:cell septum assembly"/>
    <property type="evidence" value="ECO:0007669"/>
    <property type="project" value="InterPro"/>
</dbReference>
<comment type="caution">
    <text evidence="11">The sequence shown here is derived from an EMBL/GenBank/DDBJ whole genome shotgun (WGS) entry which is preliminary data.</text>
</comment>
<evidence type="ECO:0000256" key="1">
    <source>
        <dbReference type="ARBA" id="ARBA00004370"/>
    </source>
</evidence>
<evidence type="ECO:0000256" key="7">
    <source>
        <dbReference type="ARBA" id="ARBA00023136"/>
    </source>
</evidence>
<evidence type="ECO:0000256" key="8">
    <source>
        <dbReference type="ARBA" id="ARBA00023306"/>
    </source>
</evidence>
<proteinExistence type="inferred from homology"/>
<sequence>MSDKGPAAQNKLKKNVLPDTALTTSARSQKADKALQKTPFLVGFPIFLVVISALAYASFGAYEWLQDEQRLPVQEIVISGEIKMLDKLGLQNIIRSQAKGSFFTLDVNHVHRLMAVQPWVYNASVRKRWPSKLYIHVVEQQAVAIWNDDLLLNRYGDTFEGLPAKQENMQANGESPFTQMRRAELQKLPLLYGPMGSEKTALTGYTHMQRLLNISGQKIALLSLSERFAWQVKLHNQVLLKLGRQEYINRLQRYIDVYPLLLQEEKSVAYVDLRYDTGLAVGWGAPRNLKKLGLQSINNNS</sequence>
<dbReference type="InterPro" id="IPR005548">
    <property type="entry name" value="Cell_div_FtsQ/DivIB_C"/>
</dbReference>
<evidence type="ECO:0000256" key="3">
    <source>
        <dbReference type="ARBA" id="ARBA00022519"/>
    </source>
</evidence>
<feature type="domain" description="POTRA" evidence="10">
    <location>
        <begin position="71"/>
        <end position="140"/>
    </location>
</feature>
<keyword evidence="6 9" id="KW-1133">Transmembrane helix</keyword>
<dbReference type="PANTHER" id="PTHR35851:SF1">
    <property type="entry name" value="CELL DIVISION PROTEIN FTSQ"/>
    <property type="match status" value="1"/>
</dbReference>
<dbReference type="STRING" id="56804.BAE46_05245"/>
<comment type="similarity">
    <text evidence="9">Belongs to the FtsQ/DivIB family. FtsQ subfamily.</text>
</comment>
<comment type="subunit">
    <text evidence="9">Part of a complex composed of FtsB, FtsL and FtsQ.</text>
</comment>
<dbReference type="GO" id="GO:0005886">
    <property type="term" value="C:plasma membrane"/>
    <property type="evidence" value="ECO:0007669"/>
    <property type="project" value="UniProtKB-SubCell"/>
</dbReference>
<evidence type="ECO:0000259" key="10">
    <source>
        <dbReference type="PROSITE" id="PS51779"/>
    </source>
</evidence>
<protein>
    <recommendedName>
        <fullName evidence="9">Cell division protein FtsQ</fullName>
    </recommendedName>
</protein>
<feature type="transmembrane region" description="Helical" evidence="9">
    <location>
        <begin position="40"/>
        <end position="62"/>
    </location>
</feature>
<reference evidence="11 12" key="1">
    <citation type="journal article" date="2012" name="J. Bacteriol.">
        <title>Genome sequence of proteorhodopsin-containing sea ice bacterium Glaciecola punicea ACAM 611T.</title>
        <authorList>
            <person name="Qin Q.-L."/>
            <person name="Xie B.-B."/>
            <person name="Shu Y.-L."/>
            <person name="Rong J.-C."/>
            <person name="Zhao D.-L."/>
            <person name="Zhang X.-Y."/>
            <person name="Chen X.-L."/>
            <person name="Zhou B.-C."/>
            <person name="Zhanga Y.-Z."/>
        </authorList>
    </citation>
    <scope>NUCLEOTIDE SEQUENCE [LARGE SCALE GENOMIC DNA]</scope>
    <source>
        <strain evidence="11 12">ACAM 611</strain>
    </source>
</reference>
<dbReference type="HAMAP" id="MF_00911">
    <property type="entry name" value="FtsQ_subfam"/>
    <property type="match status" value="1"/>
</dbReference>
<evidence type="ECO:0000256" key="9">
    <source>
        <dbReference type="HAMAP-Rule" id="MF_00911"/>
    </source>
</evidence>
<dbReference type="Gene3D" id="3.40.50.11690">
    <property type="entry name" value="Cell division protein FtsQ/DivIB"/>
    <property type="match status" value="1"/>
</dbReference>
<dbReference type="PANTHER" id="PTHR35851">
    <property type="entry name" value="CELL DIVISION PROTEIN FTSQ"/>
    <property type="match status" value="1"/>
</dbReference>
<evidence type="ECO:0000313" key="12">
    <source>
        <dbReference type="Proteomes" id="UP000053586"/>
    </source>
</evidence>
<keyword evidence="7 9" id="KW-0472">Membrane</keyword>
<comment type="subcellular location">
    <subcellularLocation>
        <location evidence="9">Cell inner membrane</location>
        <topology evidence="9">Single-pass type II membrane protein</topology>
    </subcellularLocation>
    <subcellularLocation>
        <location evidence="1">Membrane</location>
    </subcellularLocation>
    <text evidence="9">Localizes to the division septum.</text>
</comment>
<dbReference type="Proteomes" id="UP000053586">
    <property type="component" value="Unassembled WGS sequence"/>
</dbReference>
<organism evidence="11 12">
    <name type="scientific">Glaciecola punicea ACAM 611</name>
    <dbReference type="NCBI Taxonomy" id="1121923"/>
    <lineage>
        <taxon>Bacteria</taxon>
        <taxon>Pseudomonadati</taxon>
        <taxon>Pseudomonadota</taxon>
        <taxon>Gammaproteobacteria</taxon>
        <taxon>Alteromonadales</taxon>
        <taxon>Alteromonadaceae</taxon>
        <taxon>Glaciecola</taxon>
    </lineage>
</organism>
<evidence type="ECO:0000256" key="6">
    <source>
        <dbReference type="ARBA" id="ARBA00022989"/>
    </source>
</evidence>
<dbReference type="Gene3D" id="3.10.20.310">
    <property type="entry name" value="membrane protein fhac"/>
    <property type="match status" value="1"/>
</dbReference>
<dbReference type="GO" id="GO:0032153">
    <property type="term" value="C:cell division site"/>
    <property type="evidence" value="ECO:0007669"/>
    <property type="project" value="UniProtKB-UniRule"/>
</dbReference>
<keyword evidence="3 9" id="KW-0997">Cell inner membrane</keyword>
<reference evidence="11 12" key="2">
    <citation type="journal article" date="2017" name="Antonie Van Leeuwenhoek">
        <title>Rhizobium rhizosphaerae sp. nov., a novel species isolated from rice rhizosphere.</title>
        <authorList>
            <person name="Zhao J.J."/>
            <person name="Zhang J."/>
            <person name="Zhang R.J."/>
            <person name="Zhang C.W."/>
            <person name="Yin H.Q."/>
            <person name="Zhang X.X."/>
        </authorList>
    </citation>
    <scope>NUCLEOTIDE SEQUENCE [LARGE SCALE GENOMIC DNA]</scope>
    <source>
        <strain evidence="11 12">ACAM 611</strain>
    </source>
</reference>
<dbReference type="GO" id="GO:0043093">
    <property type="term" value="P:FtsZ-dependent cytokinesis"/>
    <property type="evidence" value="ECO:0007669"/>
    <property type="project" value="UniProtKB-UniRule"/>
</dbReference>
<evidence type="ECO:0000256" key="2">
    <source>
        <dbReference type="ARBA" id="ARBA00022475"/>
    </source>
</evidence>
<name>H5TDL7_9ALTE</name>
<keyword evidence="2 9" id="KW-1003">Cell membrane</keyword>
<evidence type="ECO:0000313" key="11">
    <source>
        <dbReference type="EMBL" id="GAB56394.1"/>
    </source>
</evidence>